<dbReference type="EMBL" id="KN840462">
    <property type="protein sequence ID" value="KIP09766.1"/>
    <property type="molecule type" value="Genomic_DNA"/>
</dbReference>
<dbReference type="STRING" id="745531.A0A0C3S2Y2"/>
<dbReference type="OrthoDB" id="2804453at2759"/>
<gene>
    <name evidence="2" type="ORF">PHLGIDRAFT_302484</name>
</gene>
<reference evidence="2 3" key="1">
    <citation type="journal article" date="2014" name="PLoS Genet.">
        <title>Analysis of the Phlebiopsis gigantea genome, transcriptome and secretome provides insight into its pioneer colonization strategies of wood.</title>
        <authorList>
            <person name="Hori C."/>
            <person name="Ishida T."/>
            <person name="Igarashi K."/>
            <person name="Samejima M."/>
            <person name="Suzuki H."/>
            <person name="Master E."/>
            <person name="Ferreira P."/>
            <person name="Ruiz-Duenas F.J."/>
            <person name="Held B."/>
            <person name="Canessa P."/>
            <person name="Larrondo L.F."/>
            <person name="Schmoll M."/>
            <person name="Druzhinina I.S."/>
            <person name="Kubicek C.P."/>
            <person name="Gaskell J.A."/>
            <person name="Kersten P."/>
            <person name="St John F."/>
            <person name="Glasner J."/>
            <person name="Sabat G."/>
            <person name="Splinter BonDurant S."/>
            <person name="Syed K."/>
            <person name="Yadav J."/>
            <person name="Mgbeahuruike A.C."/>
            <person name="Kovalchuk A."/>
            <person name="Asiegbu F.O."/>
            <person name="Lackner G."/>
            <person name="Hoffmeister D."/>
            <person name="Rencoret J."/>
            <person name="Gutierrez A."/>
            <person name="Sun H."/>
            <person name="Lindquist E."/>
            <person name="Barry K."/>
            <person name="Riley R."/>
            <person name="Grigoriev I.V."/>
            <person name="Henrissat B."/>
            <person name="Kues U."/>
            <person name="Berka R.M."/>
            <person name="Martinez A.T."/>
            <person name="Covert S.F."/>
            <person name="Blanchette R.A."/>
            <person name="Cullen D."/>
        </authorList>
    </citation>
    <scope>NUCLEOTIDE SEQUENCE [LARGE SCALE GENOMIC DNA]</scope>
    <source>
        <strain evidence="2 3">11061_1 CR5-6</strain>
    </source>
</reference>
<organism evidence="2 3">
    <name type="scientific">Phlebiopsis gigantea (strain 11061_1 CR5-6)</name>
    <name type="common">White-rot fungus</name>
    <name type="synonym">Peniophora gigantea</name>
    <dbReference type="NCBI Taxonomy" id="745531"/>
    <lineage>
        <taxon>Eukaryota</taxon>
        <taxon>Fungi</taxon>
        <taxon>Dikarya</taxon>
        <taxon>Basidiomycota</taxon>
        <taxon>Agaricomycotina</taxon>
        <taxon>Agaricomycetes</taxon>
        <taxon>Polyporales</taxon>
        <taxon>Phanerochaetaceae</taxon>
        <taxon>Phlebiopsis</taxon>
    </lineage>
</organism>
<dbReference type="Proteomes" id="UP000053257">
    <property type="component" value="Unassembled WGS sequence"/>
</dbReference>
<name>A0A0C3S2Y2_PHLG1</name>
<dbReference type="AlphaFoldDB" id="A0A0C3S2Y2"/>
<dbReference type="HOGENOM" id="CLU_620507_0_0_1"/>
<keyword evidence="1" id="KW-0472">Membrane</keyword>
<accession>A0A0C3S2Y2</accession>
<keyword evidence="1" id="KW-1133">Transmembrane helix</keyword>
<feature type="transmembrane region" description="Helical" evidence="1">
    <location>
        <begin position="199"/>
        <end position="220"/>
    </location>
</feature>
<proteinExistence type="predicted"/>
<evidence type="ECO:0000256" key="1">
    <source>
        <dbReference type="SAM" id="Phobius"/>
    </source>
</evidence>
<feature type="transmembrane region" description="Helical" evidence="1">
    <location>
        <begin position="88"/>
        <end position="110"/>
    </location>
</feature>
<evidence type="ECO:0000313" key="3">
    <source>
        <dbReference type="Proteomes" id="UP000053257"/>
    </source>
</evidence>
<protein>
    <submittedName>
        <fullName evidence="2">Uncharacterized protein</fullName>
    </submittedName>
</protein>
<feature type="transmembrane region" description="Helical" evidence="1">
    <location>
        <begin position="130"/>
        <end position="150"/>
    </location>
</feature>
<keyword evidence="3" id="KW-1185">Reference proteome</keyword>
<sequence length="471" mass="51284">MCRSPRGASLMRYRGLRSPISIQRSQPQPSDCYTMSFIPMPAPTHRVCISPTTMSDPLLSVPDKTVDEHQDFHPHRDASAWTTSQPEVYLCIILHTLLVLAHVALVVVIAHHYEHRVTAETGDHATRLSTIVTVVTQTIGTVYSAVLVLLTQRLALKREFYVRQALSALHDKSTAWSGIGSSFLTLWGQLRVRTAPVRLFMIASYLAGIFVFHITTPSLFNVAPYNVTTLVKQTTAQSRVIPNISSAVITGGLFPESIYSILEVLPLYPDLDTPGLLNSTLYDVVPLLDDATGEVIVSAAQFEVDCGAVRGGYINDIASINGGEESLYEWANVSVGVPGVVLNLISAANPSLVVTSAVYNSSANYPFVIVTATVNVTDDSGTMQSVHSINPWAIKATNDSSILYATTQLLACNVDLKNATVNVSAKTGKLLREPFTQPQAAWHDWQLPEPSDDPMLSGVSIRAYISHKKRG</sequence>
<evidence type="ECO:0000313" key="2">
    <source>
        <dbReference type="EMBL" id="KIP09766.1"/>
    </source>
</evidence>
<keyword evidence="1" id="KW-0812">Transmembrane</keyword>